<dbReference type="EMBL" id="VLKN01000003">
    <property type="protein sequence ID" value="TWI03813.1"/>
    <property type="molecule type" value="Genomic_DNA"/>
</dbReference>
<feature type="chain" id="PRO_5021860657" evidence="2">
    <location>
        <begin position="28"/>
        <end position="178"/>
    </location>
</feature>
<keyword evidence="2" id="KW-0732">Signal</keyword>
<evidence type="ECO:0000259" key="3">
    <source>
        <dbReference type="Pfam" id="PF13511"/>
    </source>
</evidence>
<gene>
    <name evidence="4" type="ORF">IP90_01629</name>
</gene>
<dbReference type="InterPro" id="IPR025392">
    <property type="entry name" value="DUF4124"/>
</dbReference>
<comment type="caution">
    <text evidence="4">The sequence shown here is derived from an EMBL/GenBank/DDBJ whole genome shotgun (WGS) entry which is preliminary data.</text>
</comment>
<keyword evidence="5" id="KW-1185">Reference proteome</keyword>
<dbReference type="OrthoDB" id="7068596at2"/>
<evidence type="ECO:0000256" key="1">
    <source>
        <dbReference type="SAM" id="MobiDB-lite"/>
    </source>
</evidence>
<proteinExistence type="predicted"/>
<evidence type="ECO:0000256" key="2">
    <source>
        <dbReference type="SAM" id="SignalP"/>
    </source>
</evidence>
<accession>A0A562L856</accession>
<dbReference type="PROSITE" id="PS51257">
    <property type="entry name" value="PROKAR_LIPOPROTEIN"/>
    <property type="match status" value="1"/>
</dbReference>
<feature type="region of interest" description="Disordered" evidence="1">
    <location>
        <begin position="36"/>
        <end position="89"/>
    </location>
</feature>
<protein>
    <submittedName>
        <fullName evidence="4">Uncharacterized protein DUF4124</fullName>
    </submittedName>
</protein>
<feature type="region of interest" description="Disordered" evidence="1">
    <location>
        <begin position="145"/>
        <end position="178"/>
    </location>
</feature>
<organism evidence="4 5">
    <name type="scientific">Luteimonas cucumeris</name>
    <dbReference type="NCBI Taxonomy" id="985012"/>
    <lineage>
        <taxon>Bacteria</taxon>
        <taxon>Pseudomonadati</taxon>
        <taxon>Pseudomonadota</taxon>
        <taxon>Gammaproteobacteria</taxon>
        <taxon>Lysobacterales</taxon>
        <taxon>Lysobacteraceae</taxon>
        <taxon>Luteimonas</taxon>
    </lineage>
</organism>
<evidence type="ECO:0000313" key="4">
    <source>
        <dbReference type="EMBL" id="TWI03813.1"/>
    </source>
</evidence>
<dbReference type="Pfam" id="PF13511">
    <property type="entry name" value="DUF4124"/>
    <property type="match status" value="1"/>
</dbReference>
<evidence type="ECO:0000313" key="5">
    <source>
        <dbReference type="Proteomes" id="UP000315167"/>
    </source>
</evidence>
<feature type="signal peptide" evidence="2">
    <location>
        <begin position="1"/>
        <end position="27"/>
    </location>
</feature>
<reference evidence="4 5" key="1">
    <citation type="journal article" date="2015" name="Stand. Genomic Sci.">
        <title>Genomic Encyclopedia of Bacterial and Archaeal Type Strains, Phase III: the genomes of soil and plant-associated and newly described type strains.</title>
        <authorList>
            <person name="Whitman W.B."/>
            <person name="Woyke T."/>
            <person name="Klenk H.P."/>
            <person name="Zhou Y."/>
            <person name="Lilburn T.G."/>
            <person name="Beck B.J."/>
            <person name="De Vos P."/>
            <person name="Vandamme P."/>
            <person name="Eisen J.A."/>
            <person name="Garrity G."/>
            <person name="Hugenholtz P."/>
            <person name="Kyrpides N.C."/>
        </authorList>
    </citation>
    <scope>NUCLEOTIDE SEQUENCE [LARGE SCALE GENOMIC DNA]</scope>
    <source>
        <strain evidence="4 5">CGMCC 1.10821</strain>
    </source>
</reference>
<dbReference type="AlphaFoldDB" id="A0A562L856"/>
<feature type="compositionally biased region" description="Basic and acidic residues" evidence="1">
    <location>
        <begin position="145"/>
        <end position="171"/>
    </location>
</feature>
<name>A0A562L856_9GAMM</name>
<sequence length="178" mass="19804">MSGVRTRRFALATLPVVALLSCGIVSAQVYRWKDASGNTHYTDTPPPTSAKDYRTVSPAEPNAPRDPRTLPRHAPATPIATRPSVPAATVPIDRTLAPADVQRQVEENRKYLRAQQNDKARKEQALLDARQCTEWYKALDRIEKAEKEAGPQKRNASERKDLSHARAELKRNIAGRCG</sequence>
<dbReference type="RefSeq" id="WP_144899105.1">
    <property type="nucleotide sequence ID" value="NZ_VLKN01000003.1"/>
</dbReference>
<dbReference type="Proteomes" id="UP000315167">
    <property type="component" value="Unassembled WGS sequence"/>
</dbReference>
<feature type="domain" description="DUF4124" evidence="3">
    <location>
        <begin position="18"/>
        <end position="67"/>
    </location>
</feature>